<protein>
    <submittedName>
        <fullName evidence="2">Uncharacterized protein</fullName>
    </submittedName>
</protein>
<evidence type="ECO:0000313" key="2">
    <source>
        <dbReference type="EMBL" id="PVI03206.1"/>
    </source>
</evidence>
<organism evidence="2 3">
    <name type="scientific">Periconia macrospinosa</name>
    <dbReference type="NCBI Taxonomy" id="97972"/>
    <lineage>
        <taxon>Eukaryota</taxon>
        <taxon>Fungi</taxon>
        <taxon>Dikarya</taxon>
        <taxon>Ascomycota</taxon>
        <taxon>Pezizomycotina</taxon>
        <taxon>Dothideomycetes</taxon>
        <taxon>Pleosporomycetidae</taxon>
        <taxon>Pleosporales</taxon>
        <taxon>Massarineae</taxon>
        <taxon>Periconiaceae</taxon>
        <taxon>Periconia</taxon>
    </lineage>
</organism>
<keyword evidence="1" id="KW-0812">Transmembrane</keyword>
<keyword evidence="1" id="KW-1133">Transmembrane helix</keyword>
<keyword evidence="1" id="KW-0472">Membrane</keyword>
<feature type="transmembrane region" description="Helical" evidence="1">
    <location>
        <begin position="43"/>
        <end position="65"/>
    </location>
</feature>
<evidence type="ECO:0000256" key="1">
    <source>
        <dbReference type="SAM" id="Phobius"/>
    </source>
</evidence>
<dbReference type="Proteomes" id="UP000244855">
    <property type="component" value="Unassembled WGS sequence"/>
</dbReference>
<sequence length="164" mass="20290">MDLHDVLTYWIYIWLMEGGMRKWQERKRDEYLYLFYPPHLQHFPVAFFSILFLWGKVFFLFLFSFGSQRWWIFKVSLRGINILSWLLPFQHLSQRDRLWMGLDWDGGFLALETFEIWSFIYEKLHTYFIYLGNWGKKSFLGIWRTERVKKRCESEDSIPIYLIT</sequence>
<proteinExistence type="predicted"/>
<accession>A0A2V1DYV0</accession>
<gene>
    <name evidence="2" type="ORF">DM02DRAFT_265365</name>
</gene>
<name>A0A2V1DYV0_9PLEO</name>
<dbReference type="EMBL" id="KZ805334">
    <property type="protein sequence ID" value="PVI03206.1"/>
    <property type="molecule type" value="Genomic_DNA"/>
</dbReference>
<keyword evidence="3" id="KW-1185">Reference proteome</keyword>
<evidence type="ECO:0000313" key="3">
    <source>
        <dbReference type="Proteomes" id="UP000244855"/>
    </source>
</evidence>
<reference evidence="2 3" key="1">
    <citation type="journal article" date="2018" name="Sci. Rep.">
        <title>Comparative genomics provides insights into the lifestyle and reveals functional heterogeneity of dark septate endophytic fungi.</title>
        <authorList>
            <person name="Knapp D.G."/>
            <person name="Nemeth J.B."/>
            <person name="Barry K."/>
            <person name="Hainaut M."/>
            <person name="Henrissat B."/>
            <person name="Johnson J."/>
            <person name="Kuo A."/>
            <person name="Lim J.H.P."/>
            <person name="Lipzen A."/>
            <person name="Nolan M."/>
            <person name="Ohm R.A."/>
            <person name="Tamas L."/>
            <person name="Grigoriev I.V."/>
            <person name="Spatafora J.W."/>
            <person name="Nagy L.G."/>
            <person name="Kovacs G.M."/>
        </authorList>
    </citation>
    <scope>NUCLEOTIDE SEQUENCE [LARGE SCALE GENOMIC DNA]</scope>
    <source>
        <strain evidence="2 3">DSE2036</strain>
    </source>
</reference>
<dbReference type="AlphaFoldDB" id="A0A2V1DYV0"/>